<evidence type="ECO:0000313" key="13">
    <source>
        <dbReference type="EMBL" id="CBK21238.2"/>
    </source>
</evidence>
<accession>D8LZJ9</accession>
<evidence type="ECO:0000256" key="3">
    <source>
        <dbReference type="ARBA" id="ARBA00022679"/>
    </source>
</evidence>
<keyword evidence="3 10" id="KW-0808">Transferase</keyword>
<dbReference type="SUPFAM" id="SSF53756">
    <property type="entry name" value="UDP-Glycosyltransferase/glycogen phosphorylase"/>
    <property type="match status" value="1"/>
</dbReference>
<feature type="transmembrane region" description="Helical" evidence="10">
    <location>
        <begin position="74"/>
        <end position="94"/>
    </location>
</feature>
<proteinExistence type="inferred from homology"/>
<evidence type="ECO:0000256" key="9">
    <source>
        <dbReference type="ARBA" id="ARBA00045104"/>
    </source>
</evidence>
<dbReference type="InParanoid" id="D8LZJ9"/>
<dbReference type="OrthoDB" id="448893at2759"/>
<dbReference type="Pfam" id="PF13439">
    <property type="entry name" value="Glyco_transf_4"/>
    <property type="match status" value="1"/>
</dbReference>
<keyword evidence="2 10" id="KW-0328">Glycosyltransferase</keyword>
<dbReference type="RefSeq" id="XP_012895286.1">
    <property type="nucleotide sequence ID" value="XM_013039832.1"/>
</dbReference>
<evidence type="ECO:0000256" key="10">
    <source>
        <dbReference type="RuleBase" id="RU367136"/>
    </source>
</evidence>
<dbReference type="InterPro" id="IPR028098">
    <property type="entry name" value="Glyco_trans_4-like_N"/>
</dbReference>
<gene>
    <name evidence="13" type="ORF">GSBLH_T00001422001</name>
</gene>
<sequence length="459" mass="52317">MTGLRIAFLHPDLGIGGAERLVVDAAVALKQKGHDITMFTSHHGVKAFDETKDGRTLNVIVHGDFLPRTFFNKFYILFAIIRALYLAFVVSVFYGPYDVIFCDQNAAYIPVLRLFCRSKVLFYCHHPDFVQTPHNSLLKKIYRLPFDLFEEYCISMADKVLVNSLYTQSVYKESYTIISYLSNTLPNVLYPCVDLAGIQSLAQKCASLPRELAGCSYFLSVNRYERKKSVETAILGFSKLRNRFGPHVFEKHNLRLVICGGYDPRLPENVEYYEELTYLAFNEGVSEFVVFLRNCGQDVKAALIQNALALIYTPCNEHFGIVPIEAMALSRAVIAHDSGGPRESVVSGETGFLCANWEEFGNAMGKLAEDRKLGEKMGEKGRKRAEKRFSFEAFSEQLDREVKEMEKKSCAHLYLPFVIFALFLAMIRWSVCWKKERRKEKGSGEGCFEIRMGRWEGLL</sequence>
<evidence type="ECO:0000256" key="4">
    <source>
        <dbReference type="ARBA" id="ARBA00022692"/>
    </source>
</evidence>
<feature type="domain" description="Glycosyltransferase subfamily 4-like N-terminal" evidence="12">
    <location>
        <begin position="15"/>
        <end position="176"/>
    </location>
</feature>
<dbReference type="UniPathway" id="UPA00378"/>
<keyword evidence="7 10" id="KW-0472">Membrane</keyword>
<dbReference type="GO" id="GO:0005789">
    <property type="term" value="C:endoplasmic reticulum membrane"/>
    <property type="evidence" value="ECO:0007669"/>
    <property type="project" value="UniProtKB-SubCell"/>
</dbReference>
<comment type="catalytic activity">
    <reaction evidence="8 10">
        <text>a beta-D-Man-(1-&gt;4)-beta-D-GlcNAc-(1-&gt;4)-alpha-D-GlcNAc-diphospho-di-trans,poly-cis-dolichol + GDP-alpha-D-mannose = an alpha-D-Man-(1-&gt;3)-beta-D-Man-(1-&gt;4)-beta-D-GlcNAc-(1-&gt;4)-alpha-D-GlcNAc-diphospho-di-trans,poly-cis-dolichol + GDP + H(+)</text>
        <dbReference type="Rhea" id="RHEA:29515"/>
        <dbReference type="Rhea" id="RHEA-COMP:19511"/>
        <dbReference type="Rhea" id="RHEA-COMP:19513"/>
        <dbReference type="ChEBI" id="CHEBI:15378"/>
        <dbReference type="ChEBI" id="CHEBI:57527"/>
        <dbReference type="ChEBI" id="CHEBI:58189"/>
        <dbReference type="ChEBI" id="CHEBI:58472"/>
        <dbReference type="ChEBI" id="CHEBI:132510"/>
        <dbReference type="EC" id="2.4.1.132"/>
    </reaction>
    <physiologicalReaction direction="left-to-right" evidence="8 10">
        <dbReference type="Rhea" id="RHEA:29516"/>
    </physiologicalReaction>
</comment>
<dbReference type="GeneID" id="24918681"/>
<dbReference type="Pfam" id="PF00534">
    <property type="entry name" value="Glycos_transf_1"/>
    <property type="match status" value="1"/>
</dbReference>
<keyword evidence="6 10" id="KW-1133">Transmembrane helix</keyword>
<evidence type="ECO:0000259" key="12">
    <source>
        <dbReference type="Pfam" id="PF13439"/>
    </source>
</evidence>
<dbReference type="EC" id="2.4.1.132" evidence="10"/>
<dbReference type="GO" id="GO:0004378">
    <property type="term" value="F:GDP-Man:Man(1)GlcNAc(2)-PP-Dol alpha-1,3-mannosyltransferase activity"/>
    <property type="evidence" value="ECO:0007669"/>
    <property type="project" value="UniProtKB-UniRule"/>
</dbReference>
<dbReference type="CDD" id="cd03805">
    <property type="entry name" value="GT4_ALG2-like"/>
    <property type="match status" value="1"/>
</dbReference>
<evidence type="ECO:0000256" key="2">
    <source>
        <dbReference type="ARBA" id="ARBA00022676"/>
    </source>
</evidence>
<evidence type="ECO:0000256" key="8">
    <source>
        <dbReference type="ARBA" id="ARBA00045103"/>
    </source>
</evidence>
<keyword evidence="14" id="KW-1185">Reference proteome</keyword>
<dbReference type="PANTHER" id="PTHR45918:SF1">
    <property type="entry name" value="ALPHA-1,3_1,6-MANNOSYLTRANSFERASE ALG2"/>
    <property type="match status" value="1"/>
</dbReference>
<comment type="similarity">
    <text evidence="10">Belongs to the glycosyltransferase group 1 family.</text>
</comment>
<dbReference type="GO" id="GO:0102704">
    <property type="term" value="F:GDP-Man:Man(2)GlcNAc(2)-PP-Dol alpha-1,6-mannosyltransferase activity"/>
    <property type="evidence" value="ECO:0007669"/>
    <property type="project" value="UniProtKB-UniRule"/>
</dbReference>
<feature type="domain" description="Glycosyl transferase family 1" evidence="11">
    <location>
        <begin position="217"/>
        <end position="384"/>
    </location>
</feature>
<comment type="pathway">
    <text evidence="1 10">Protein modification; protein glycosylation.</text>
</comment>
<dbReference type="EMBL" id="FN668641">
    <property type="protein sequence ID" value="CBK21238.2"/>
    <property type="molecule type" value="Genomic_DNA"/>
</dbReference>
<comment type="subcellular location">
    <subcellularLocation>
        <location evidence="10">Endoplasmic reticulum membrane</location>
        <topology evidence="10">Single-pass membrane protein</topology>
    </subcellularLocation>
</comment>
<evidence type="ECO:0000313" key="14">
    <source>
        <dbReference type="Proteomes" id="UP000008312"/>
    </source>
</evidence>
<evidence type="ECO:0000259" key="11">
    <source>
        <dbReference type="Pfam" id="PF00534"/>
    </source>
</evidence>
<dbReference type="EC" id="2.4.1.257" evidence="10"/>
<protein>
    <recommendedName>
        <fullName evidence="10">Alpha-1,3/1,6-mannosyltransferase ALG2</fullName>
        <ecNumber evidence="10">2.4.1.132</ecNumber>
        <ecNumber evidence="10">2.4.1.257</ecNumber>
    </recommendedName>
    <alternativeName>
        <fullName evidence="10">GDP-Man:Man(1)GlcNAc(2)-PP-Dol alpha-1,3-mannosyltransferase</fullName>
    </alternativeName>
</protein>
<feature type="transmembrane region" description="Helical" evidence="10">
    <location>
        <begin position="413"/>
        <end position="431"/>
    </location>
</feature>
<dbReference type="AlphaFoldDB" id="D8LZJ9"/>
<keyword evidence="4 10" id="KW-0812">Transmembrane</keyword>
<organism evidence="13">
    <name type="scientific">Blastocystis hominis</name>
    <dbReference type="NCBI Taxonomy" id="12968"/>
    <lineage>
        <taxon>Eukaryota</taxon>
        <taxon>Sar</taxon>
        <taxon>Stramenopiles</taxon>
        <taxon>Bigyra</taxon>
        <taxon>Opalozoa</taxon>
        <taxon>Opalinata</taxon>
        <taxon>Blastocystidae</taxon>
        <taxon>Blastocystis</taxon>
    </lineage>
</organism>
<evidence type="ECO:0000256" key="1">
    <source>
        <dbReference type="ARBA" id="ARBA00004922"/>
    </source>
</evidence>
<dbReference type="Gene3D" id="3.40.50.2000">
    <property type="entry name" value="Glycogen Phosphorylase B"/>
    <property type="match status" value="2"/>
</dbReference>
<name>D8LZJ9_BLAHO</name>
<dbReference type="InterPro" id="IPR027054">
    <property type="entry name" value="ALG2"/>
</dbReference>
<evidence type="ECO:0000256" key="5">
    <source>
        <dbReference type="ARBA" id="ARBA00022824"/>
    </source>
</evidence>
<dbReference type="OMA" id="AMYMKCP"/>
<reference evidence="13" key="1">
    <citation type="submission" date="2010-02" db="EMBL/GenBank/DDBJ databases">
        <title>Sequencing and annotation of the Blastocystis hominis genome.</title>
        <authorList>
            <person name="Wincker P."/>
        </authorList>
    </citation>
    <scope>NUCLEOTIDE SEQUENCE</scope>
    <source>
        <strain evidence="13">Singapore isolate B</strain>
    </source>
</reference>
<keyword evidence="5" id="KW-0256">Endoplasmic reticulum</keyword>
<evidence type="ECO:0000256" key="6">
    <source>
        <dbReference type="ARBA" id="ARBA00022989"/>
    </source>
</evidence>
<evidence type="ECO:0000256" key="7">
    <source>
        <dbReference type="ARBA" id="ARBA00023136"/>
    </source>
</evidence>
<comment type="function">
    <text evidence="10">Mannosylates Man(2)GlcNAc(2)-dolichol diphosphate and Man(1)GlcNAc(2)-dolichol diphosphate to form Man(3)GlcNAc(2)-dolichol diphosphate.</text>
</comment>
<dbReference type="InterPro" id="IPR001296">
    <property type="entry name" value="Glyco_trans_1"/>
</dbReference>
<dbReference type="PANTHER" id="PTHR45918">
    <property type="entry name" value="ALPHA-1,3/1,6-MANNOSYLTRANSFERASE ALG2"/>
    <property type="match status" value="1"/>
</dbReference>
<dbReference type="Proteomes" id="UP000008312">
    <property type="component" value="Unassembled WGS sequence"/>
</dbReference>
<comment type="catalytic activity">
    <reaction evidence="9 10">
        <text>an alpha-D-Man-(1-&gt;3)-beta-D-Man-(1-&gt;4)-beta-D-GlcNAc-(1-&gt;4)-alpha-D-GlcNAc-diphospho-di-trans,poly-cis-dolichol + GDP-alpha-D-mannose = an alpha-D-Man-(1-&gt;3)-[alpha-D-Man-(1-&gt;6)]-beta-D-Man-(1-&gt;4)-beta-D-GlcNAc-(1-&gt;4)-alpha-D-GlcNAc-diphospho-di-trans,poly-cis-dolichol + GDP + H(+)</text>
        <dbReference type="Rhea" id="RHEA:29519"/>
        <dbReference type="Rhea" id="RHEA-COMP:19513"/>
        <dbReference type="Rhea" id="RHEA-COMP:19515"/>
        <dbReference type="ChEBI" id="CHEBI:15378"/>
        <dbReference type="ChEBI" id="CHEBI:57527"/>
        <dbReference type="ChEBI" id="CHEBI:58189"/>
        <dbReference type="ChEBI" id="CHEBI:132510"/>
        <dbReference type="ChEBI" id="CHEBI:132511"/>
        <dbReference type="EC" id="2.4.1.257"/>
    </reaction>
    <physiologicalReaction direction="left-to-right" evidence="9 10">
        <dbReference type="Rhea" id="RHEA:29520"/>
    </physiologicalReaction>
</comment>